<reference evidence="2 3" key="1">
    <citation type="submission" date="2020-02" db="EMBL/GenBank/DDBJ databases">
        <authorList>
            <person name="Ma Q."/>
            <person name="Huang Y."/>
            <person name="Song X."/>
            <person name="Pei D."/>
        </authorList>
    </citation>
    <scope>NUCLEOTIDE SEQUENCE [LARGE SCALE GENOMIC DNA]</scope>
    <source>
        <strain evidence="2">Sxm20200214</strain>
        <tissue evidence="2">Leaf</tissue>
    </source>
</reference>
<comment type="caution">
    <text evidence="2">The sequence shown here is derived from an EMBL/GenBank/DDBJ whole genome shotgun (WGS) entry which is preliminary data.</text>
</comment>
<proteinExistence type="predicted"/>
<dbReference type="OrthoDB" id="1938246at2759"/>
<evidence type="ECO:0000313" key="2">
    <source>
        <dbReference type="EMBL" id="KAG2292303.1"/>
    </source>
</evidence>
<dbReference type="Proteomes" id="UP000886595">
    <property type="component" value="Unassembled WGS sequence"/>
</dbReference>
<dbReference type="GO" id="GO:0004523">
    <property type="term" value="F:RNA-DNA hybrid ribonuclease activity"/>
    <property type="evidence" value="ECO:0007669"/>
    <property type="project" value="InterPro"/>
</dbReference>
<name>A0A8X7RQP3_BRACI</name>
<evidence type="ECO:0000313" key="3">
    <source>
        <dbReference type="Proteomes" id="UP000886595"/>
    </source>
</evidence>
<dbReference type="Pfam" id="PF13456">
    <property type="entry name" value="RVT_3"/>
    <property type="match status" value="1"/>
</dbReference>
<accession>A0A8X7RQP3</accession>
<dbReference type="InterPro" id="IPR002156">
    <property type="entry name" value="RNaseH_domain"/>
</dbReference>
<protein>
    <recommendedName>
        <fullName evidence="1">RNase H type-1 domain-containing protein</fullName>
    </recommendedName>
</protein>
<dbReference type="EMBL" id="JAAMPC010000009">
    <property type="protein sequence ID" value="KAG2292303.1"/>
    <property type="molecule type" value="Genomic_DNA"/>
</dbReference>
<gene>
    <name evidence="2" type="ORF">Bca52824_038972</name>
</gene>
<evidence type="ECO:0000259" key="1">
    <source>
        <dbReference type="Pfam" id="PF13456"/>
    </source>
</evidence>
<sequence length="238" mass="27879">MKNIFVDLMLKVNDLIDANNNCWKVETLRELFFEEDVDRIIKMKIVSNHDDFWVWVHNKNGSYSVKSGYWFINRLRKSELVREAEARPSLNDLKGAVGGAWVVRNEMGKVLLHSRQVFCNIDSLDEAKFQGLLWTLDSLCSHRLNRVMIAIDDDTLTKVILRPKAWPSFRAQCMENERRLRRMEWWRMVKEERSTNRGAFLIAQSAARGGFIQSYVAIGGPFWLSQLFENEEVLHVIN</sequence>
<organism evidence="2 3">
    <name type="scientific">Brassica carinata</name>
    <name type="common">Ethiopian mustard</name>
    <name type="synonym">Abyssinian cabbage</name>
    <dbReference type="NCBI Taxonomy" id="52824"/>
    <lineage>
        <taxon>Eukaryota</taxon>
        <taxon>Viridiplantae</taxon>
        <taxon>Streptophyta</taxon>
        <taxon>Embryophyta</taxon>
        <taxon>Tracheophyta</taxon>
        <taxon>Spermatophyta</taxon>
        <taxon>Magnoliopsida</taxon>
        <taxon>eudicotyledons</taxon>
        <taxon>Gunneridae</taxon>
        <taxon>Pentapetalae</taxon>
        <taxon>rosids</taxon>
        <taxon>malvids</taxon>
        <taxon>Brassicales</taxon>
        <taxon>Brassicaceae</taxon>
        <taxon>Brassiceae</taxon>
        <taxon>Brassica</taxon>
    </lineage>
</organism>
<feature type="domain" description="RNase H type-1" evidence="1">
    <location>
        <begin position="93"/>
        <end position="203"/>
    </location>
</feature>
<dbReference type="AlphaFoldDB" id="A0A8X7RQP3"/>
<dbReference type="GO" id="GO:0003676">
    <property type="term" value="F:nucleic acid binding"/>
    <property type="evidence" value="ECO:0007669"/>
    <property type="project" value="InterPro"/>
</dbReference>
<keyword evidence="3" id="KW-1185">Reference proteome</keyword>